<organism evidence="2 3">
    <name type="scientific">Anaerosphaera aminiphila DSM 21120</name>
    <dbReference type="NCBI Taxonomy" id="1120995"/>
    <lineage>
        <taxon>Bacteria</taxon>
        <taxon>Bacillati</taxon>
        <taxon>Bacillota</taxon>
        <taxon>Tissierellia</taxon>
        <taxon>Tissierellales</taxon>
        <taxon>Peptoniphilaceae</taxon>
        <taxon>Anaerosphaera</taxon>
    </lineage>
</organism>
<feature type="domain" description="YprB ribonuclease H-like" evidence="1">
    <location>
        <begin position="25"/>
        <end position="179"/>
    </location>
</feature>
<reference evidence="2 3" key="1">
    <citation type="submission" date="2016-11" db="EMBL/GenBank/DDBJ databases">
        <authorList>
            <person name="Jaros S."/>
            <person name="Januszkiewicz K."/>
            <person name="Wedrychowicz H."/>
        </authorList>
    </citation>
    <scope>NUCLEOTIDE SEQUENCE [LARGE SCALE GENOMIC DNA]</scope>
    <source>
        <strain evidence="2 3">DSM 21120</strain>
    </source>
</reference>
<dbReference type="RefSeq" id="WP_073182824.1">
    <property type="nucleotide sequence ID" value="NZ_FQXI01000001.1"/>
</dbReference>
<keyword evidence="3" id="KW-1185">Reference proteome</keyword>
<name>A0A1M5P1D4_9FIRM</name>
<dbReference type="STRING" id="1120995.SAMN02745245_00143"/>
<protein>
    <recommendedName>
        <fullName evidence="1">YprB ribonuclease H-like domain-containing protein</fullName>
    </recommendedName>
</protein>
<dbReference type="SUPFAM" id="SSF53098">
    <property type="entry name" value="Ribonuclease H-like"/>
    <property type="match status" value="1"/>
</dbReference>
<gene>
    <name evidence="2" type="ORF">SAMN02745245_00143</name>
</gene>
<dbReference type="PANTHER" id="PTHR38462:SF1">
    <property type="entry name" value="YPRB RIBONUCLEASE H-LIKE DOMAIN-CONTAINING PROTEIN"/>
    <property type="match status" value="1"/>
</dbReference>
<sequence>MKEFIYDFTIKDEYILNNFGNYIALDIETTGFSREKNSIISICTCEIKENAKISILFAEDLKDEIDILNNFNLNEKKIITYNGDSFDIPFINKRKKIYNIQLDNAINFDLYKYILNYKYLLNLDNYKQKTIEEYLNLERSEFISGGEIVKKHREYLISKDSSLIEEMVIHNRDDVLGLVQSLKIVEELNDKLTLKVNSDIFNIDKIKMVNNYLIVKGSTSIADSILFNLFNYELTIENNLFTIKVETQKALYDNINYCNFILKKNFFNIENKSNIPSPEEILILSVNEILYDNVYNLIFSILKNTFD</sequence>
<dbReference type="AlphaFoldDB" id="A0A1M5P1D4"/>
<dbReference type="Pfam" id="PF13482">
    <property type="entry name" value="RNase_H_2"/>
    <property type="match status" value="1"/>
</dbReference>
<dbReference type="GO" id="GO:0003676">
    <property type="term" value="F:nucleic acid binding"/>
    <property type="evidence" value="ECO:0007669"/>
    <property type="project" value="InterPro"/>
</dbReference>
<dbReference type="EMBL" id="FQXI01000001">
    <property type="protein sequence ID" value="SHG95611.1"/>
    <property type="molecule type" value="Genomic_DNA"/>
</dbReference>
<evidence type="ECO:0000259" key="1">
    <source>
        <dbReference type="Pfam" id="PF13482"/>
    </source>
</evidence>
<evidence type="ECO:0000313" key="2">
    <source>
        <dbReference type="EMBL" id="SHG95611.1"/>
    </source>
</evidence>
<proteinExistence type="predicted"/>
<dbReference type="InterPro" id="IPR036397">
    <property type="entry name" value="RNaseH_sf"/>
</dbReference>
<evidence type="ECO:0000313" key="3">
    <source>
        <dbReference type="Proteomes" id="UP000184032"/>
    </source>
</evidence>
<dbReference type="Gene3D" id="3.30.420.10">
    <property type="entry name" value="Ribonuclease H-like superfamily/Ribonuclease H"/>
    <property type="match status" value="1"/>
</dbReference>
<dbReference type="Proteomes" id="UP000184032">
    <property type="component" value="Unassembled WGS sequence"/>
</dbReference>
<dbReference type="PANTHER" id="PTHR38462">
    <property type="entry name" value="EXONUCLEASE-LIKE PROTEIN"/>
    <property type="match status" value="1"/>
</dbReference>
<dbReference type="InterPro" id="IPR038720">
    <property type="entry name" value="YprB_RNase_H-like_dom"/>
</dbReference>
<accession>A0A1M5P1D4</accession>
<dbReference type="OrthoDB" id="9790530at2"/>
<dbReference type="InterPro" id="IPR012337">
    <property type="entry name" value="RNaseH-like_sf"/>
</dbReference>